<reference evidence="5 6" key="1">
    <citation type="journal article" date="2020" name="ISME J.">
        <title>Uncovering the hidden diversity of litter-decomposition mechanisms in mushroom-forming fungi.</title>
        <authorList>
            <person name="Floudas D."/>
            <person name="Bentzer J."/>
            <person name="Ahren D."/>
            <person name="Johansson T."/>
            <person name="Persson P."/>
            <person name="Tunlid A."/>
        </authorList>
    </citation>
    <scope>NUCLEOTIDE SEQUENCE [LARGE SCALE GENOMIC DNA]</scope>
    <source>
        <strain evidence="5 6">CBS 175.51</strain>
    </source>
</reference>
<dbReference type="InterPro" id="IPR001765">
    <property type="entry name" value="Carbonic_anhydrase"/>
</dbReference>
<comment type="cofactor">
    <cofactor evidence="2">
        <name>Zn(2+)</name>
        <dbReference type="ChEBI" id="CHEBI:29105"/>
    </cofactor>
    <text evidence="2">Binds 1 zinc ion per subunit.</text>
</comment>
<proteinExistence type="inferred from homology"/>
<feature type="compositionally biased region" description="Gly residues" evidence="4">
    <location>
        <begin position="186"/>
        <end position="197"/>
    </location>
</feature>
<dbReference type="InterPro" id="IPR036874">
    <property type="entry name" value="Carbonic_anhydrase_sf"/>
</dbReference>
<comment type="catalytic activity">
    <reaction evidence="3">
        <text>hydrogencarbonate + H(+) = CO2 + H2O</text>
        <dbReference type="Rhea" id="RHEA:10748"/>
        <dbReference type="ChEBI" id="CHEBI:15377"/>
        <dbReference type="ChEBI" id="CHEBI:15378"/>
        <dbReference type="ChEBI" id="CHEBI:16526"/>
        <dbReference type="ChEBI" id="CHEBI:17544"/>
        <dbReference type="EC" id="4.2.1.1"/>
    </reaction>
</comment>
<gene>
    <name evidence="5" type="ORF">D9611_012608</name>
</gene>
<evidence type="ECO:0000256" key="2">
    <source>
        <dbReference type="PIRSR" id="PIRSR601765-1"/>
    </source>
</evidence>
<accession>A0A8H5AUR2</accession>
<keyword evidence="6" id="KW-1185">Reference proteome</keyword>
<dbReference type="GO" id="GO:0008270">
    <property type="term" value="F:zinc ion binding"/>
    <property type="evidence" value="ECO:0007669"/>
    <property type="project" value="UniProtKB-UniRule"/>
</dbReference>
<dbReference type="SUPFAM" id="SSF53056">
    <property type="entry name" value="beta-carbonic anhydrase, cab"/>
    <property type="match status" value="1"/>
</dbReference>
<evidence type="ECO:0000256" key="3">
    <source>
        <dbReference type="RuleBase" id="RU003956"/>
    </source>
</evidence>
<keyword evidence="3" id="KW-0456">Lyase</keyword>
<comment type="function">
    <text evidence="3">Reversible hydration of carbon dioxide.</text>
</comment>
<keyword evidence="2" id="KW-0479">Metal-binding</keyword>
<protein>
    <recommendedName>
        <fullName evidence="3">Carbonic anhydrase</fullName>
        <ecNumber evidence="3">4.2.1.1</ecNumber>
    </recommendedName>
    <alternativeName>
        <fullName evidence="3">Carbonate dehydratase</fullName>
    </alternativeName>
</protein>
<evidence type="ECO:0000256" key="4">
    <source>
        <dbReference type="SAM" id="MobiDB-lite"/>
    </source>
</evidence>
<evidence type="ECO:0000256" key="1">
    <source>
        <dbReference type="ARBA" id="ARBA00006217"/>
    </source>
</evidence>
<organism evidence="5 6">
    <name type="scientific">Ephemerocybe angulata</name>
    <dbReference type="NCBI Taxonomy" id="980116"/>
    <lineage>
        <taxon>Eukaryota</taxon>
        <taxon>Fungi</taxon>
        <taxon>Dikarya</taxon>
        <taxon>Basidiomycota</taxon>
        <taxon>Agaricomycotina</taxon>
        <taxon>Agaricomycetes</taxon>
        <taxon>Agaricomycetidae</taxon>
        <taxon>Agaricales</taxon>
        <taxon>Agaricineae</taxon>
        <taxon>Psathyrellaceae</taxon>
        <taxon>Ephemerocybe</taxon>
    </lineage>
</organism>
<feature type="binding site" evidence="2">
    <location>
        <position position="33"/>
    </location>
    <ligand>
        <name>Zn(2+)</name>
        <dbReference type="ChEBI" id="CHEBI:29105"/>
    </ligand>
</feature>
<feature type="region of interest" description="Disordered" evidence="4">
    <location>
        <begin position="60"/>
        <end position="108"/>
    </location>
</feature>
<feature type="binding site" evidence="2">
    <location>
        <position position="30"/>
    </location>
    <ligand>
        <name>Zn(2+)</name>
        <dbReference type="ChEBI" id="CHEBI:29105"/>
    </ligand>
</feature>
<feature type="compositionally biased region" description="Low complexity" evidence="4">
    <location>
        <begin position="60"/>
        <end position="97"/>
    </location>
</feature>
<dbReference type="Pfam" id="PF00484">
    <property type="entry name" value="Pro_CA"/>
    <property type="match status" value="1"/>
</dbReference>
<keyword evidence="2 3" id="KW-0862">Zinc</keyword>
<sequence>MFEEGNVSSNAVVTYAVGTLKVKHVVIMGHYGCGGIAVSMAPLPEGYAERWLGHTTLPSLPSSPFSSSHSPPPSCSSSPHSTTPSSASSSVSSSSASGQGETLSAPKETPADLAVQRWILPIRKIYETSGRPEIRQHRERLQRLFSSPSWSERIARVLMGAERAVASDATRQTEGSEYGKGEASGKGESGIGEKGGIGEVTLHDGAFRALVEENVKANVWRLGRSR</sequence>
<comment type="similarity">
    <text evidence="1 3">Belongs to the beta-class carbonic anhydrase family.</text>
</comment>
<dbReference type="EC" id="4.2.1.1" evidence="3"/>
<dbReference type="Proteomes" id="UP000541558">
    <property type="component" value="Unassembled WGS sequence"/>
</dbReference>
<evidence type="ECO:0000313" key="6">
    <source>
        <dbReference type="Proteomes" id="UP000541558"/>
    </source>
</evidence>
<dbReference type="OrthoDB" id="10248475at2759"/>
<comment type="caution">
    <text evidence="5">The sequence shown here is derived from an EMBL/GenBank/DDBJ whole genome shotgun (WGS) entry which is preliminary data.</text>
</comment>
<dbReference type="Gene3D" id="3.40.1050.10">
    <property type="entry name" value="Carbonic anhydrase"/>
    <property type="match status" value="1"/>
</dbReference>
<name>A0A8H5AUR2_9AGAR</name>
<dbReference type="EMBL" id="JAACJK010000227">
    <property type="protein sequence ID" value="KAF5311304.1"/>
    <property type="molecule type" value="Genomic_DNA"/>
</dbReference>
<dbReference type="GO" id="GO:0004089">
    <property type="term" value="F:carbonate dehydratase activity"/>
    <property type="evidence" value="ECO:0007669"/>
    <property type="project" value="UniProtKB-UniRule"/>
</dbReference>
<evidence type="ECO:0000313" key="5">
    <source>
        <dbReference type="EMBL" id="KAF5311304.1"/>
    </source>
</evidence>
<dbReference type="AlphaFoldDB" id="A0A8H5AUR2"/>
<feature type="region of interest" description="Disordered" evidence="4">
    <location>
        <begin position="167"/>
        <end position="197"/>
    </location>
</feature>
<dbReference type="SMART" id="SM00947">
    <property type="entry name" value="Pro_CA"/>
    <property type="match status" value="1"/>
</dbReference>